<evidence type="ECO:0000256" key="8">
    <source>
        <dbReference type="ARBA" id="ARBA00049527"/>
    </source>
</evidence>
<dbReference type="AlphaFoldDB" id="A0A2A3E451"/>
<keyword evidence="9" id="KW-0472">Membrane</keyword>
<dbReference type="STRING" id="94128.A0A2A3E451"/>
<protein>
    <recommendedName>
        <fullName evidence="3">Lipid droplet-associated hydrolase</fullName>
        <ecNumber evidence="7">3.1.1.13</ecNumber>
    </recommendedName>
    <alternativeName>
        <fullName evidence="6">Lipid droplet-associated serine hydrolase</fullName>
    </alternativeName>
</protein>
<dbReference type="EMBL" id="KZ288400">
    <property type="protein sequence ID" value="PBC26274.1"/>
    <property type="molecule type" value="Genomic_DNA"/>
</dbReference>
<evidence type="ECO:0000256" key="7">
    <source>
        <dbReference type="ARBA" id="ARBA00039150"/>
    </source>
</evidence>
<sequence length="462" mass="52874">MQCAMLNWNGVPTQVITEGRWVEEGFSNYGKREVVIIIPGNPGLAEFYKGFIKTVKSKLPTEVPVWIISHAGHVQPPNNLAITMPSNSSWTEHYSLMTQVQHKIDFIKKYVPEDVKIHLIGHSIGCWIILNMLKDNFIAKKVKKCYLLFPTIENMDISDNGWWFTKVVSRIAFFLLFCAWIISNLPYCLQVFIISIAGILYRIPFKYNNVVLNMLNPYSLERIIKMAREEMIKVKERDDDIISKCADKLWFYYGNCDGWVPIKYYKNLISNHPYINAELCKHGYRHSFVLQYDKEVGNIVGMECSFGNKNIISKVIDSCPGILDSNDKSYCCYDFEKNEMYCCDAVEFASKSSWILLTVICAVGVVFSVIIFCISCLCCSCCPWYRRRHQGTVYGTISVPEVQIPSMMHVVQTPANVTVLTPYANLPYPTNSAGIQQASTYSGNIYEKQAPYNPNYISTIQQ</sequence>
<dbReference type="InterPro" id="IPR019363">
    <property type="entry name" value="LDAH"/>
</dbReference>
<feature type="transmembrane region" description="Helical" evidence="9">
    <location>
        <begin position="354"/>
        <end position="379"/>
    </location>
</feature>
<dbReference type="EC" id="3.1.1.13" evidence="7"/>
<dbReference type="Gene3D" id="3.40.50.1820">
    <property type="entry name" value="alpha/beta hydrolase"/>
    <property type="match status" value="1"/>
</dbReference>
<keyword evidence="9" id="KW-0812">Transmembrane</keyword>
<dbReference type="GO" id="GO:0019915">
    <property type="term" value="P:lipid storage"/>
    <property type="evidence" value="ECO:0007669"/>
    <property type="project" value="InterPro"/>
</dbReference>
<dbReference type="SUPFAM" id="SSF53474">
    <property type="entry name" value="alpha/beta-Hydrolases"/>
    <property type="match status" value="1"/>
</dbReference>
<evidence type="ECO:0000256" key="3">
    <source>
        <dbReference type="ARBA" id="ARBA00019242"/>
    </source>
</evidence>
<feature type="transmembrane region" description="Helical" evidence="9">
    <location>
        <begin position="171"/>
        <end position="201"/>
    </location>
</feature>
<evidence type="ECO:0000313" key="11">
    <source>
        <dbReference type="Proteomes" id="UP000242457"/>
    </source>
</evidence>
<accession>A0A2A3E451</accession>
<evidence type="ECO:0000256" key="4">
    <source>
        <dbReference type="ARBA" id="ARBA00022677"/>
    </source>
</evidence>
<comment type="catalytic activity">
    <reaction evidence="8">
        <text>a cholesterol ester + H2O = cholesterol + a fatty acid + H(+)</text>
        <dbReference type="Rhea" id="RHEA:36403"/>
        <dbReference type="ChEBI" id="CHEBI:15377"/>
        <dbReference type="ChEBI" id="CHEBI:15378"/>
        <dbReference type="ChEBI" id="CHEBI:16113"/>
        <dbReference type="ChEBI" id="CHEBI:17002"/>
        <dbReference type="ChEBI" id="CHEBI:28868"/>
        <dbReference type="EC" id="3.1.1.13"/>
    </reaction>
    <physiologicalReaction direction="left-to-right" evidence="8">
        <dbReference type="Rhea" id="RHEA:36404"/>
    </physiologicalReaction>
</comment>
<dbReference type="Proteomes" id="UP000242457">
    <property type="component" value="Unassembled WGS sequence"/>
</dbReference>
<dbReference type="OrthoDB" id="448051at2759"/>
<keyword evidence="9" id="KW-1133">Transmembrane helix</keyword>
<evidence type="ECO:0000313" key="10">
    <source>
        <dbReference type="EMBL" id="PBC26274.1"/>
    </source>
</evidence>
<proteinExistence type="inferred from homology"/>
<dbReference type="GO" id="GO:0004771">
    <property type="term" value="F:sterol ester esterase activity"/>
    <property type="evidence" value="ECO:0007669"/>
    <property type="project" value="UniProtKB-EC"/>
</dbReference>
<dbReference type="Pfam" id="PF10230">
    <property type="entry name" value="LIDHydrolase"/>
    <property type="match status" value="1"/>
</dbReference>
<evidence type="ECO:0000256" key="9">
    <source>
        <dbReference type="SAM" id="Phobius"/>
    </source>
</evidence>
<dbReference type="PANTHER" id="PTHR13390">
    <property type="entry name" value="LIPASE"/>
    <property type="match status" value="1"/>
</dbReference>
<gene>
    <name evidence="10" type="ORF">APICC_04720</name>
</gene>
<keyword evidence="4" id="KW-0551">Lipid droplet</keyword>
<evidence type="ECO:0000256" key="6">
    <source>
        <dbReference type="ARBA" id="ARBA00031924"/>
    </source>
</evidence>
<reference evidence="10 11" key="1">
    <citation type="submission" date="2014-07" db="EMBL/GenBank/DDBJ databases">
        <title>Genomic and transcriptomic analysis on Apis cerana provide comprehensive insights into honey bee biology.</title>
        <authorList>
            <person name="Diao Q."/>
            <person name="Sun L."/>
            <person name="Zheng H."/>
            <person name="Zheng H."/>
            <person name="Xu S."/>
            <person name="Wang S."/>
            <person name="Zeng Z."/>
            <person name="Hu F."/>
            <person name="Su S."/>
            <person name="Wu J."/>
        </authorList>
    </citation>
    <scope>NUCLEOTIDE SEQUENCE [LARGE SCALE GENOMIC DNA]</scope>
    <source>
        <tissue evidence="10">Pupae without intestine</tissue>
    </source>
</reference>
<keyword evidence="5" id="KW-0378">Hydrolase</keyword>
<dbReference type="GO" id="GO:0005811">
    <property type="term" value="C:lipid droplet"/>
    <property type="evidence" value="ECO:0007669"/>
    <property type="project" value="UniProtKB-SubCell"/>
</dbReference>
<dbReference type="InterPro" id="IPR029058">
    <property type="entry name" value="AB_hydrolase_fold"/>
</dbReference>
<evidence type="ECO:0000256" key="1">
    <source>
        <dbReference type="ARBA" id="ARBA00004502"/>
    </source>
</evidence>
<keyword evidence="11" id="KW-1185">Reference proteome</keyword>
<name>A0A2A3E451_APICC</name>
<comment type="similarity">
    <text evidence="2">Belongs to the AB hydrolase superfamily. LDAH family.</text>
</comment>
<dbReference type="PANTHER" id="PTHR13390:SF0">
    <property type="entry name" value="LIPID DROPLET-ASSOCIATED HYDROLASE"/>
    <property type="match status" value="1"/>
</dbReference>
<comment type="subcellular location">
    <subcellularLocation>
        <location evidence="1">Lipid droplet</location>
    </subcellularLocation>
</comment>
<organism evidence="10 11">
    <name type="scientific">Apis cerana cerana</name>
    <name type="common">Oriental honeybee</name>
    <dbReference type="NCBI Taxonomy" id="94128"/>
    <lineage>
        <taxon>Eukaryota</taxon>
        <taxon>Metazoa</taxon>
        <taxon>Ecdysozoa</taxon>
        <taxon>Arthropoda</taxon>
        <taxon>Hexapoda</taxon>
        <taxon>Insecta</taxon>
        <taxon>Pterygota</taxon>
        <taxon>Neoptera</taxon>
        <taxon>Endopterygota</taxon>
        <taxon>Hymenoptera</taxon>
        <taxon>Apocrita</taxon>
        <taxon>Aculeata</taxon>
        <taxon>Apoidea</taxon>
        <taxon>Anthophila</taxon>
        <taxon>Apidae</taxon>
        <taxon>Apis</taxon>
    </lineage>
</organism>
<evidence type="ECO:0000256" key="5">
    <source>
        <dbReference type="ARBA" id="ARBA00022801"/>
    </source>
</evidence>
<evidence type="ECO:0000256" key="2">
    <source>
        <dbReference type="ARBA" id="ARBA00008300"/>
    </source>
</evidence>